<dbReference type="GO" id="GO:0046872">
    <property type="term" value="F:metal ion binding"/>
    <property type="evidence" value="ECO:0007669"/>
    <property type="project" value="UniProtKB-KW"/>
</dbReference>
<name>Q7MRF5_WOLSU</name>
<evidence type="ECO:0000256" key="5">
    <source>
        <dbReference type="ARBA" id="ARBA00021702"/>
    </source>
</evidence>
<dbReference type="HOGENOM" id="CLU_027639_0_0_7"/>
<evidence type="ECO:0000256" key="8">
    <source>
        <dbReference type="ARBA" id="ARBA00022723"/>
    </source>
</evidence>
<dbReference type="KEGG" id="wsu:WS1397"/>
<keyword evidence="8" id="KW-0479">Metal-binding</keyword>
<dbReference type="SUPFAM" id="SSF53146">
    <property type="entry name" value="Nitrogenase accessory factor-like"/>
    <property type="match status" value="1"/>
</dbReference>
<dbReference type="Pfam" id="PF04055">
    <property type="entry name" value="Radical_SAM"/>
    <property type="match status" value="1"/>
</dbReference>
<evidence type="ECO:0000256" key="10">
    <source>
        <dbReference type="ARBA" id="ARBA00023014"/>
    </source>
</evidence>
<dbReference type="STRING" id="273121.WS1397"/>
<evidence type="ECO:0000256" key="2">
    <source>
        <dbReference type="ARBA" id="ARBA00003522"/>
    </source>
</evidence>
<dbReference type="SFLD" id="SFLDG01067">
    <property type="entry name" value="SPASM/twitch_domain_containing"/>
    <property type="match status" value="1"/>
</dbReference>
<dbReference type="Pfam" id="PF02579">
    <property type="entry name" value="Nitro_FeMo-Co"/>
    <property type="match status" value="1"/>
</dbReference>
<evidence type="ECO:0000256" key="13">
    <source>
        <dbReference type="ARBA" id="ARBA00030926"/>
    </source>
</evidence>
<dbReference type="Gene3D" id="3.20.20.70">
    <property type="entry name" value="Aldolase class I"/>
    <property type="match status" value="1"/>
</dbReference>
<dbReference type="Gene3D" id="3.30.420.130">
    <property type="entry name" value="Dinitrogenase iron-molybdenum cofactor biosynthesis domain"/>
    <property type="match status" value="1"/>
</dbReference>
<dbReference type="GO" id="GO:0051539">
    <property type="term" value="F:4 iron, 4 sulfur cluster binding"/>
    <property type="evidence" value="ECO:0007669"/>
    <property type="project" value="UniProtKB-KW"/>
</dbReference>
<dbReference type="SFLD" id="SFLDS00029">
    <property type="entry name" value="Radical_SAM"/>
    <property type="match status" value="1"/>
</dbReference>
<dbReference type="InterPro" id="IPR005980">
    <property type="entry name" value="Nase_CF_NifB"/>
</dbReference>
<evidence type="ECO:0000259" key="15">
    <source>
        <dbReference type="PROSITE" id="PS51918"/>
    </source>
</evidence>
<dbReference type="InterPro" id="IPR034165">
    <property type="entry name" value="NifB_C"/>
</dbReference>
<evidence type="ECO:0000256" key="3">
    <source>
        <dbReference type="ARBA" id="ARBA00005155"/>
    </source>
</evidence>
<comment type="pathway">
    <text evidence="3">Cofactor biosynthesis; Fe-Mo cofactor biosynthesis.</text>
</comment>
<dbReference type="InterPro" id="IPR000385">
    <property type="entry name" value="MoaA_NifB_PqqE_Fe-S-bd_CS"/>
</dbReference>
<evidence type="ECO:0000313" key="16">
    <source>
        <dbReference type="EMBL" id="CAE10463.1"/>
    </source>
</evidence>
<keyword evidence="10" id="KW-0411">Iron-sulfur</keyword>
<comment type="cofactor">
    <cofactor evidence="1">
        <name>[4Fe-4S] cluster</name>
        <dbReference type="ChEBI" id="CHEBI:49883"/>
    </cofactor>
</comment>
<evidence type="ECO:0000313" key="17">
    <source>
        <dbReference type="Proteomes" id="UP000000422"/>
    </source>
</evidence>
<evidence type="ECO:0000256" key="6">
    <source>
        <dbReference type="ARBA" id="ARBA00022485"/>
    </source>
</evidence>
<dbReference type="InterPro" id="IPR036105">
    <property type="entry name" value="DiNase_FeMo-co_biosyn_sf"/>
</dbReference>
<evidence type="ECO:0000256" key="12">
    <source>
        <dbReference type="ARBA" id="ARBA00023239"/>
    </source>
</evidence>
<evidence type="ECO:0000256" key="9">
    <source>
        <dbReference type="ARBA" id="ARBA00023004"/>
    </source>
</evidence>
<keyword evidence="12" id="KW-0456">Lyase</keyword>
<sequence>MSTSCNPANQDHPCYSHEAHGLFARIHLPVAPACNIQCNYCNRKFDCSNESRPGVTTTKLSPEESVKKVLYAGSKIEGLSVAGIAGPGDALANPKQTFKTLGLLKEYAPDLKLCISTNGLMLPFYAKKLKELGVDHLTVTLNAIHPSVGAKIYAWVYDTHSKKRYTKEEGAELLLNRQLKGIEECVRLGMMVKINSVLIPGVNEEELPHVAKKIKSMGVALHNIMPLLSLPEFGTYFSDHGVPSATDAQVEEMRKRCDIGVEQMSHCRQCRADAVGILGEDRSSEFAQGEFLALPMEELATLYDLPSRRATKERLLQKREAIPQKGKLPSMATQGKLIALTSRLEERADLHFGDAKEFIIYEWIGDHLKAVGVRRLQGSYCQGKSSCHEANPIEEILQKLHDIDYLVTAKIGKTPREKLQKAGITCIEAEGMRLHEALGMIAPQELEAN</sequence>
<dbReference type="GO" id="GO:0016829">
    <property type="term" value="F:lyase activity"/>
    <property type="evidence" value="ECO:0007669"/>
    <property type="project" value="UniProtKB-KW"/>
</dbReference>
<dbReference type="Proteomes" id="UP000000422">
    <property type="component" value="Chromosome"/>
</dbReference>
<dbReference type="UniPathway" id="UPA00782"/>
<dbReference type="NCBIfam" id="TIGR01290">
    <property type="entry name" value="nifB"/>
    <property type="match status" value="1"/>
</dbReference>
<dbReference type="PANTHER" id="PTHR43787">
    <property type="entry name" value="FEMO COFACTOR BIOSYNTHESIS PROTEIN NIFB-RELATED"/>
    <property type="match status" value="1"/>
</dbReference>
<dbReference type="SUPFAM" id="SSF102114">
    <property type="entry name" value="Radical SAM enzymes"/>
    <property type="match status" value="1"/>
</dbReference>
<evidence type="ECO:0000256" key="4">
    <source>
        <dbReference type="ARBA" id="ARBA00006804"/>
    </source>
</evidence>
<keyword evidence="11" id="KW-0535">Nitrogen fixation</keyword>
<keyword evidence="7" id="KW-0949">S-adenosyl-L-methionine</keyword>
<dbReference type="SFLD" id="SFLDG01068">
    <property type="entry name" value="FeMo_cofactor_biosynthesis_pro"/>
    <property type="match status" value="1"/>
</dbReference>
<comment type="function">
    <text evidence="2">Involved in the biosynthesis of the iron-molybdenum cofactor (FeMo-co or M-cluster) found in the dinitrogenase enzyme of the nitrogenase complex in nitrogen-fixing microorganisms. NifB catalyzes the crucial step of radical SAM-dependent carbide insertion that occurs concomitant with the insertion of a 9th sulfur and the rearrangement/coupling of two [4Fe-4S] clusters into a [8Fe-9S-C] cluster, the precursor to the M-cluster.</text>
</comment>
<dbReference type="PROSITE" id="PS01305">
    <property type="entry name" value="MOAA_NIFB_PQQE"/>
    <property type="match status" value="1"/>
</dbReference>
<dbReference type="AlphaFoldDB" id="Q7MRF5"/>
<dbReference type="InterPro" id="IPR007197">
    <property type="entry name" value="rSAM"/>
</dbReference>
<keyword evidence="9" id="KW-0408">Iron</keyword>
<dbReference type="InterPro" id="IPR058240">
    <property type="entry name" value="rSAM_sf"/>
</dbReference>
<dbReference type="RefSeq" id="WP_011139248.1">
    <property type="nucleotide sequence ID" value="NC_005090.1"/>
</dbReference>
<dbReference type="eggNOG" id="COG1433">
    <property type="taxonomic scope" value="Bacteria"/>
</dbReference>
<accession>Q7MRF5</accession>
<evidence type="ECO:0000256" key="14">
    <source>
        <dbReference type="ARBA" id="ARBA00032102"/>
    </source>
</evidence>
<organism evidence="17">
    <name type="scientific">Wolinella succinogenes (strain ATCC 29543 / DSM 1740 / CCUG 13145 / JCM 31913 / LMG 7466 / NCTC 11488 / FDC 602W)</name>
    <name type="common">Vibrio succinogenes</name>
    <dbReference type="NCBI Taxonomy" id="273121"/>
    <lineage>
        <taxon>Bacteria</taxon>
        <taxon>Pseudomonadati</taxon>
        <taxon>Campylobacterota</taxon>
        <taxon>Epsilonproteobacteria</taxon>
        <taxon>Campylobacterales</taxon>
        <taxon>Helicobacteraceae</taxon>
        <taxon>Wolinella</taxon>
    </lineage>
</organism>
<keyword evidence="17" id="KW-1185">Reference proteome</keyword>
<keyword evidence="6" id="KW-0004">4Fe-4S</keyword>
<feature type="domain" description="Radical SAM core" evidence="15">
    <location>
        <begin position="20"/>
        <end position="273"/>
    </location>
</feature>
<dbReference type="SFLD" id="SFLDF00281">
    <property type="entry name" value="FeMo_cofactor_biosynthesis_pro"/>
    <property type="match status" value="1"/>
</dbReference>
<evidence type="ECO:0000256" key="1">
    <source>
        <dbReference type="ARBA" id="ARBA00001966"/>
    </source>
</evidence>
<dbReference type="PROSITE" id="PS51918">
    <property type="entry name" value="RADICAL_SAM"/>
    <property type="match status" value="1"/>
</dbReference>
<evidence type="ECO:0000256" key="7">
    <source>
        <dbReference type="ARBA" id="ARBA00022691"/>
    </source>
</evidence>
<comment type="similarity">
    <text evidence="4">Belongs to the radical SAM superfamily. NifB family.</text>
</comment>
<proteinExistence type="inferred from homology"/>
<dbReference type="EMBL" id="BX571660">
    <property type="protein sequence ID" value="CAE10463.1"/>
    <property type="molecule type" value="Genomic_DNA"/>
</dbReference>
<gene>
    <name evidence="16" type="primary">NIFB</name>
    <name evidence="16" type="ordered locus">WS1397</name>
</gene>
<protein>
    <recommendedName>
        <fullName evidence="5">FeMo cofactor biosynthesis protein NifB</fullName>
    </recommendedName>
    <alternativeName>
        <fullName evidence="14">Nitrogenase cofactor maturase NifB</fullName>
    </alternativeName>
    <alternativeName>
        <fullName evidence="13">Radical SAM assemblase NifB</fullName>
    </alternativeName>
</protein>
<dbReference type="PANTHER" id="PTHR43787:SF13">
    <property type="entry name" value="FEMO COFACTOR BIOSYNTHESIS PROTEIN NIFB"/>
    <property type="match status" value="1"/>
</dbReference>
<dbReference type="InterPro" id="IPR003731">
    <property type="entry name" value="Di-Nase_FeMo-co_biosynth"/>
</dbReference>
<dbReference type="eggNOG" id="COG0535">
    <property type="taxonomic scope" value="Bacteria"/>
</dbReference>
<reference evidence="16 17" key="1">
    <citation type="journal article" date="2003" name="Proc. Natl. Acad. Sci. U.S.A.">
        <title>Complete genome sequence and analysis of Wolinella succinogenes.</title>
        <authorList>
            <person name="Baar C."/>
            <person name="Eppinger M."/>
            <person name="Raddatz G."/>
            <person name="Simon JM."/>
            <person name="Lanz C."/>
            <person name="Klimmek O."/>
            <person name="Nandakumar R."/>
            <person name="Gross R."/>
            <person name="Rosinus A."/>
            <person name="Keller H."/>
            <person name="Jagtap P."/>
            <person name="Linke B."/>
            <person name="Meyer F."/>
            <person name="Lederer H."/>
            <person name="Schuster S.C."/>
        </authorList>
    </citation>
    <scope>NUCLEOTIDE SEQUENCE [LARGE SCALE GENOMIC DNA]</scope>
    <source>
        <strain evidence="17">ATCC 29543 / DSM 1740 / CCUG 13145 / JCM 31913 / LMG 7466 / NCTC 11488 / FDC 602W</strain>
    </source>
</reference>
<evidence type="ECO:0000256" key="11">
    <source>
        <dbReference type="ARBA" id="ARBA00023231"/>
    </source>
</evidence>
<dbReference type="CDD" id="cd00852">
    <property type="entry name" value="NifB"/>
    <property type="match status" value="1"/>
</dbReference>
<dbReference type="CDD" id="cd01335">
    <property type="entry name" value="Radical_SAM"/>
    <property type="match status" value="1"/>
</dbReference>
<dbReference type="InterPro" id="IPR013785">
    <property type="entry name" value="Aldolase_TIM"/>
</dbReference>